<dbReference type="Proteomes" id="UP001242313">
    <property type="component" value="Unassembled WGS sequence"/>
</dbReference>
<protein>
    <submittedName>
        <fullName evidence="1">Uncharacterized protein</fullName>
    </submittedName>
</protein>
<reference evidence="1 2" key="1">
    <citation type="submission" date="2023-07" db="EMBL/GenBank/DDBJ databases">
        <title>Genomic Encyclopedia of Type Strains, Phase IV (KMG-IV): sequencing the most valuable type-strain genomes for metagenomic binning, comparative biology and taxonomic classification.</title>
        <authorList>
            <person name="Goeker M."/>
        </authorList>
    </citation>
    <scope>NUCLEOTIDE SEQUENCE [LARGE SCALE GENOMIC DNA]</scope>
    <source>
        <strain evidence="1 2">DSM 19598</strain>
    </source>
</reference>
<evidence type="ECO:0000313" key="2">
    <source>
        <dbReference type="Proteomes" id="UP001242313"/>
    </source>
</evidence>
<evidence type="ECO:0000313" key="1">
    <source>
        <dbReference type="EMBL" id="MDQ0414234.1"/>
    </source>
</evidence>
<gene>
    <name evidence="1" type="ORF">J2S25_002441</name>
</gene>
<proteinExistence type="predicted"/>
<comment type="caution">
    <text evidence="1">The sequence shown here is derived from an EMBL/GenBank/DDBJ whole genome shotgun (WGS) entry which is preliminary data.</text>
</comment>
<dbReference type="RefSeq" id="WP_307192015.1">
    <property type="nucleotide sequence ID" value="NZ_JAUSUN010000013.1"/>
</dbReference>
<organism evidence="1 2">
    <name type="scientific">Mesobacillus stamsii</name>
    <dbReference type="NCBI Taxonomy" id="225347"/>
    <lineage>
        <taxon>Bacteria</taxon>
        <taxon>Bacillati</taxon>
        <taxon>Bacillota</taxon>
        <taxon>Bacilli</taxon>
        <taxon>Bacillales</taxon>
        <taxon>Bacillaceae</taxon>
        <taxon>Mesobacillus</taxon>
    </lineage>
</organism>
<accession>A0ABU0FY26</accession>
<keyword evidence="2" id="KW-1185">Reference proteome</keyword>
<name>A0ABU0FY26_9BACI</name>
<dbReference type="EMBL" id="JAUSUN010000013">
    <property type="protein sequence ID" value="MDQ0414234.1"/>
    <property type="molecule type" value="Genomic_DNA"/>
</dbReference>
<sequence>MEKPKKLVYIGKDERIIPNYGVFKPGDEVEFNVILLSTGLFREKNKKGGEE</sequence>